<keyword evidence="9" id="KW-1185">Reference proteome</keyword>
<evidence type="ECO:0000256" key="5">
    <source>
        <dbReference type="ARBA" id="ARBA00022801"/>
    </source>
</evidence>
<comment type="caution">
    <text evidence="8">The sequence shown here is derived from an EMBL/GenBank/DDBJ whole genome shotgun (WGS) entry which is preliminary data.</text>
</comment>
<evidence type="ECO:0000313" key="9">
    <source>
        <dbReference type="Proteomes" id="UP000596742"/>
    </source>
</evidence>
<dbReference type="InterPro" id="IPR041373">
    <property type="entry name" value="RT_RNaseH"/>
</dbReference>
<keyword evidence="5" id="KW-0378">Hydrolase</keyword>
<reference evidence="8" key="1">
    <citation type="submission" date="2018-11" db="EMBL/GenBank/DDBJ databases">
        <authorList>
            <person name="Alioto T."/>
            <person name="Alioto T."/>
        </authorList>
    </citation>
    <scope>NUCLEOTIDE SEQUENCE</scope>
</reference>
<dbReference type="CDD" id="cd09275">
    <property type="entry name" value="RNase_HI_RT_DIRS1"/>
    <property type="match status" value="1"/>
</dbReference>
<dbReference type="GO" id="GO:0004519">
    <property type="term" value="F:endonuclease activity"/>
    <property type="evidence" value="ECO:0007669"/>
    <property type="project" value="UniProtKB-KW"/>
</dbReference>
<dbReference type="InterPro" id="IPR043502">
    <property type="entry name" value="DNA/RNA_pol_sf"/>
</dbReference>
<evidence type="ECO:0000256" key="4">
    <source>
        <dbReference type="ARBA" id="ARBA00022759"/>
    </source>
</evidence>
<sequence length="318" mass="36774">MFLDDGLAGDKDFATALQCSKQVKLQLEDLGFLIAHEKSHWFPCQKLDWLGFTWDTKNVGAKISTVTVNTLFDCEIFCDASDVGFGGYITPFAESHFENFETFGNWTKSEMGESSTWRELECVRRVLNKFKNVTENKQIIINSDNKNVEHILKVGSKKLKLQSIATSIIDFCEVQKINLTPNWIPRTENNDADYLSRVMDHDDWGIETSIYHYLCNLWDICTVDRFATHYNSQCERFNSKVWCPGTEAVDAFTQFWGNDVNWLVPPPILITKTLNKLKQDNAKGTLIVPEWTSAPYWPILHRDGEFRFCEKYLLFTTE</sequence>
<keyword evidence="3" id="KW-0540">Nuclease</keyword>
<dbReference type="PANTHER" id="PTHR33050:SF7">
    <property type="entry name" value="RIBONUCLEASE H"/>
    <property type="match status" value="1"/>
</dbReference>
<feature type="domain" description="Reverse transcriptase RNase H-like" evidence="7">
    <location>
        <begin position="74"/>
        <end position="165"/>
    </location>
</feature>
<evidence type="ECO:0000256" key="3">
    <source>
        <dbReference type="ARBA" id="ARBA00022722"/>
    </source>
</evidence>
<dbReference type="GO" id="GO:0016787">
    <property type="term" value="F:hydrolase activity"/>
    <property type="evidence" value="ECO:0007669"/>
    <property type="project" value="UniProtKB-KW"/>
</dbReference>
<evidence type="ECO:0000256" key="2">
    <source>
        <dbReference type="ARBA" id="ARBA00022695"/>
    </source>
</evidence>
<dbReference type="Pfam" id="PF17917">
    <property type="entry name" value="RT_RNaseH"/>
    <property type="match status" value="1"/>
</dbReference>
<proteinExistence type="predicted"/>
<evidence type="ECO:0000256" key="1">
    <source>
        <dbReference type="ARBA" id="ARBA00022679"/>
    </source>
</evidence>
<dbReference type="EMBL" id="UYJE01007934">
    <property type="protein sequence ID" value="VDI59226.1"/>
    <property type="molecule type" value="Genomic_DNA"/>
</dbReference>
<evidence type="ECO:0000256" key="6">
    <source>
        <dbReference type="ARBA" id="ARBA00022918"/>
    </source>
</evidence>
<protein>
    <recommendedName>
        <fullName evidence="7">Reverse transcriptase RNase H-like domain-containing protein</fullName>
    </recommendedName>
</protein>
<accession>A0A8B6G5Y2</accession>
<dbReference type="PANTHER" id="PTHR33050">
    <property type="entry name" value="REVERSE TRANSCRIPTASE DOMAIN-CONTAINING PROTEIN"/>
    <property type="match status" value="1"/>
</dbReference>
<evidence type="ECO:0000313" key="8">
    <source>
        <dbReference type="EMBL" id="VDI59226.1"/>
    </source>
</evidence>
<keyword evidence="1" id="KW-0808">Transferase</keyword>
<dbReference type="SUPFAM" id="SSF56672">
    <property type="entry name" value="DNA/RNA polymerases"/>
    <property type="match status" value="1"/>
</dbReference>
<keyword evidence="6" id="KW-0695">RNA-directed DNA polymerase</keyword>
<keyword evidence="4" id="KW-0255">Endonuclease</keyword>
<name>A0A8B6G5Y2_MYTGA</name>
<gene>
    <name evidence="8" type="ORF">MGAL_10B047163</name>
</gene>
<keyword evidence="2" id="KW-0548">Nucleotidyltransferase</keyword>
<dbReference type="Proteomes" id="UP000596742">
    <property type="component" value="Unassembled WGS sequence"/>
</dbReference>
<evidence type="ECO:0000259" key="7">
    <source>
        <dbReference type="Pfam" id="PF17917"/>
    </source>
</evidence>
<dbReference type="OrthoDB" id="6152309at2759"/>
<organism evidence="8 9">
    <name type="scientific">Mytilus galloprovincialis</name>
    <name type="common">Mediterranean mussel</name>
    <dbReference type="NCBI Taxonomy" id="29158"/>
    <lineage>
        <taxon>Eukaryota</taxon>
        <taxon>Metazoa</taxon>
        <taxon>Spiralia</taxon>
        <taxon>Lophotrochozoa</taxon>
        <taxon>Mollusca</taxon>
        <taxon>Bivalvia</taxon>
        <taxon>Autobranchia</taxon>
        <taxon>Pteriomorphia</taxon>
        <taxon>Mytilida</taxon>
        <taxon>Mytiloidea</taxon>
        <taxon>Mytilidae</taxon>
        <taxon>Mytilinae</taxon>
        <taxon>Mytilus</taxon>
    </lineage>
</organism>
<dbReference type="AlphaFoldDB" id="A0A8B6G5Y2"/>
<dbReference type="InterPro" id="IPR052055">
    <property type="entry name" value="Hepadnavirus_pol/RT"/>
</dbReference>
<dbReference type="GO" id="GO:0003964">
    <property type="term" value="F:RNA-directed DNA polymerase activity"/>
    <property type="evidence" value="ECO:0007669"/>
    <property type="project" value="UniProtKB-KW"/>
</dbReference>